<dbReference type="Proteomes" id="UP000233469">
    <property type="component" value="Unassembled WGS sequence"/>
</dbReference>
<gene>
    <name evidence="1" type="ORF">RhiirC2_780592</name>
</gene>
<dbReference type="AlphaFoldDB" id="A0A2N1N7D9"/>
<organism evidence="1 2">
    <name type="scientific">Rhizophagus irregularis</name>
    <dbReference type="NCBI Taxonomy" id="588596"/>
    <lineage>
        <taxon>Eukaryota</taxon>
        <taxon>Fungi</taxon>
        <taxon>Fungi incertae sedis</taxon>
        <taxon>Mucoromycota</taxon>
        <taxon>Glomeromycotina</taxon>
        <taxon>Glomeromycetes</taxon>
        <taxon>Glomerales</taxon>
        <taxon>Glomeraceae</taxon>
        <taxon>Rhizophagus</taxon>
    </lineage>
</organism>
<sequence>MPHFFVSVDEGKKNIINQKIVKSDSNTGTFKELYDVITKDLYEVFIFVIQPEEDNGESSSRNQEIQQNQTNIFESYAKKRRHLF</sequence>
<accession>A0A2N1N7D9</accession>
<evidence type="ECO:0000313" key="1">
    <source>
        <dbReference type="EMBL" id="PKK69764.1"/>
    </source>
</evidence>
<dbReference type="VEuPathDB" id="FungiDB:FUN_004057"/>
<dbReference type="EMBL" id="LLXL01000691">
    <property type="protein sequence ID" value="PKK69764.1"/>
    <property type="molecule type" value="Genomic_DNA"/>
</dbReference>
<comment type="caution">
    <text evidence="1">The sequence shown here is derived from an EMBL/GenBank/DDBJ whole genome shotgun (WGS) entry which is preliminary data.</text>
</comment>
<proteinExistence type="predicted"/>
<name>A0A2N1N7D9_9GLOM</name>
<protein>
    <submittedName>
        <fullName evidence="1">Uncharacterized protein</fullName>
    </submittedName>
</protein>
<evidence type="ECO:0000313" key="2">
    <source>
        <dbReference type="Proteomes" id="UP000233469"/>
    </source>
</evidence>
<reference evidence="1 2" key="1">
    <citation type="submission" date="2016-04" db="EMBL/GenBank/DDBJ databases">
        <title>Genome analyses suggest a sexual origin of heterokaryosis in a supposedly ancient asexual fungus.</title>
        <authorList>
            <person name="Ropars J."/>
            <person name="Sedzielewska K."/>
            <person name="Noel J."/>
            <person name="Charron P."/>
            <person name="Farinelli L."/>
            <person name="Marton T."/>
            <person name="Kruger M."/>
            <person name="Pelin A."/>
            <person name="Brachmann A."/>
            <person name="Corradi N."/>
        </authorList>
    </citation>
    <scope>NUCLEOTIDE SEQUENCE [LARGE SCALE GENOMIC DNA]</scope>
    <source>
        <strain evidence="1 2">C2</strain>
    </source>
</reference>
<reference evidence="1 2" key="2">
    <citation type="submission" date="2017-10" db="EMBL/GenBank/DDBJ databases">
        <title>Extensive intraspecific genome diversity in a model arbuscular mycorrhizal fungus.</title>
        <authorList>
            <person name="Chen E.C.H."/>
            <person name="Morin E."/>
            <person name="Baudet D."/>
            <person name="Noel J."/>
            <person name="Ndikumana S."/>
            <person name="Charron P."/>
            <person name="St-Onge C."/>
            <person name="Giorgi J."/>
            <person name="Grigoriev I.V."/>
            <person name="Roux C."/>
            <person name="Martin F.M."/>
            <person name="Corradi N."/>
        </authorList>
    </citation>
    <scope>NUCLEOTIDE SEQUENCE [LARGE SCALE GENOMIC DNA]</scope>
    <source>
        <strain evidence="1 2">C2</strain>
    </source>
</reference>